<evidence type="ECO:0000313" key="7">
    <source>
        <dbReference type="EMBL" id="KKN79372.1"/>
    </source>
</evidence>
<reference evidence="7" key="1">
    <citation type="journal article" date="2015" name="Nature">
        <title>Complex archaea that bridge the gap between prokaryotes and eukaryotes.</title>
        <authorList>
            <person name="Spang A."/>
            <person name="Saw J.H."/>
            <person name="Jorgensen S.L."/>
            <person name="Zaremba-Niedzwiedzka K."/>
            <person name="Martijn J."/>
            <person name="Lind A.E."/>
            <person name="van Eijk R."/>
            <person name="Schleper C."/>
            <person name="Guy L."/>
            <person name="Ettema T.J."/>
        </authorList>
    </citation>
    <scope>NUCLEOTIDE SEQUENCE</scope>
</reference>
<dbReference type="AlphaFoldDB" id="A0A0F9TWR1"/>
<protein>
    <recommendedName>
        <fullName evidence="6">L,D-TPase catalytic domain-containing protein</fullName>
    </recommendedName>
</protein>
<dbReference type="Pfam" id="PF03734">
    <property type="entry name" value="YkuD"/>
    <property type="match status" value="1"/>
</dbReference>
<evidence type="ECO:0000256" key="1">
    <source>
        <dbReference type="ARBA" id="ARBA00004752"/>
    </source>
</evidence>
<evidence type="ECO:0000256" key="4">
    <source>
        <dbReference type="ARBA" id="ARBA00022984"/>
    </source>
</evidence>
<keyword evidence="3" id="KW-0133">Cell shape</keyword>
<dbReference type="PANTHER" id="PTHR38589">
    <property type="entry name" value="BLR0621 PROTEIN"/>
    <property type="match status" value="1"/>
</dbReference>
<dbReference type="InterPro" id="IPR038063">
    <property type="entry name" value="Transpep_catalytic_dom"/>
</dbReference>
<dbReference type="PROSITE" id="PS52029">
    <property type="entry name" value="LD_TPASE"/>
    <property type="match status" value="1"/>
</dbReference>
<gene>
    <name evidence="7" type="ORF">LCGC14_0340330</name>
</gene>
<dbReference type="InterPro" id="IPR005490">
    <property type="entry name" value="LD_TPept_cat_dom"/>
</dbReference>
<evidence type="ECO:0000256" key="3">
    <source>
        <dbReference type="ARBA" id="ARBA00022960"/>
    </source>
</evidence>
<comment type="pathway">
    <text evidence="1">Cell wall biogenesis; peptidoglycan biosynthesis.</text>
</comment>
<evidence type="ECO:0000259" key="6">
    <source>
        <dbReference type="PROSITE" id="PS52029"/>
    </source>
</evidence>
<dbReference type="UniPathway" id="UPA00219"/>
<evidence type="ECO:0000256" key="2">
    <source>
        <dbReference type="ARBA" id="ARBA00022679"/>
    </source>
</evidence>
<dbReference type="SUPFAM" id="SSF141523">
    <property type="entry name" value="L,D-transpeptidase catalytic domain-like"/>
    <property type="match status" value="1"/>
</dbReference>
<keyword evidence="2" id="KW-0808">Transferase</keyword>
<comment type="caution">
    <text evidence="7">The sequence shown here is derived from an EMBL/GenBank/DDBJ whole genome shotgun (WGS) entry which is preliminary data.</text>
</comment>
<organism evidence="7">
    <name type="scientific">marine sediment metagenome</name>
    <dbReference type="NCBI Taxonomy" id="412755"/>
    <lineage>
        <taxon>unclassified sequences</taxon>
        <taxon>metagenomes</taxon>
        <taxon>ecological metagenomes</taxon>
    </lineage>
</organism>
<proteinExistence type="predicted"/>
<dbReference type="GO" id="GO:0016740">
    <property type="term" value="F:transferase activity"/>
    <property type="evidence" value="ECO:0007669"/>
    <property type="project" value="UniProtKB-KW"/>
</dbReference>
<feature type="domain" description="L,D-TPase catalytic" evidence="6">
    <location>
        <begin position="1"/>
        <end position="176"/>
    </location>
</feature>
<evidence type="ECO:0000256" key="5">
    <source>
        <dbReference type="ARBA" id="ARBA00023316"/>
    </source>
</evidence>
<dbReference type="GO" id="GO:0009252">
    <property type="term" value="P:peptidoglycan biosynthetic process"/>
    <property type="evidence" value="ECO:0007669"/>
    <property type="project" value="UniProtKB-UniPathway"/>
</dbReference>
<accession>A0A0F9TWR1</accession>
<dbReference type="GO" id="GO:0008360">
    <property type="term" value="P:regulation of cell shape"/>
    <property type="evidence" value="ECO:0007669"/>
    <property type="project" value="UniProtKB-KW"/>
</dbReference>
<keyword evidence="5" id="KW-0961">Cell wall biogenesis/degradation</keyword>
<dbReference type="GO" id="GO:0071555">
    <property type="term" value="P:cell wall organization"/>
    <property type="evidence" value="ECO:0007669"/>
    <property type="project" value="UniProtKB-KW"/>
</dbReference>
<keyword evidence="4" id="KW-0573">Peptidoglycan synthesis</keyword>
<dbReference type="PANTHER" id="PTHR38589:SF1">
    <property type="entry name" value="BLR0621 PROTEIN"/>
    <property type="match status" value="1"/>
</dbReference>
<dbReference type="CDD" id="cd16913">
    <property type="entry name" value="YkuD_like"/>
    <property type="match status" value="1"/>
</dbReference>
<sequence length="177" mass="19159">MVGKNSVIMVRRAPGSGTRGLLAAGSLRIPCVLGRTGTTIFKREGDGATPVASMRLLSAWHRQGRMARPAARLPIRGVRSGVDLWCDAPTHPAYNRHVRSPFSASAESLARADRLYDFVVVLDWNISARARHRGSAIFLHIAREGFSPTEGCVAVAPKDMLRLAPLLGPGTRLVVTR</sequence>
<name>A0A0F9TWR1_9ZZZZ</name>
<dbReference type="EMBL" id="LAZR01000248">
    <property type="protein sequence ID" value="KKN79372.1"/>
    <property type="molecule type" value="Genomic_DNA"/>
</dbReference>